<feature type="domain" description="Myb-like" evidence="6">
    <location>
        <begin position="40"/>
        <end position="91"/>
    </location>
</feature>
<dbReference type="AlphaFoldDB" id="A0A2U1MK09"/>
<organism evidence="8 9">
    <name type="scientific">Artemisia annua</name>
    <name type="common">Sweet wormwood</name>
    <dbReference type="NCBI Taxonomy" id="35608"/>
    <lineage>
        <taxon>Eukaryota</taxon>
        <taxon>Viridiplantae</taxon>
        <taxon>Streptophyta</taxon>
        <taxon>Embryophyta</taxon>
        <taxon>Tracheophyta</taxon>
        <taxon>Spermatophyta</taxon>
        <taxon>Magnoliopsida</taxon>
        <taxon>eudicotyledons</taxon>
        <taxon>Gunneridae</taxon>
        <taxon>Pentapetalae</taxon>
        <taxon>asterids</taxon>
        <taxon>campanulids</taxon>
        <taxon>Asterales</taxon>
        <taxon>Asteraceae</taxon>
        <taxon>Asteroideae</taxon>
        <taxon>Anthemideae</taxon>
        <taxon>Artemisiinae</taxon>
        <taxon>Artemisia</taxon>
    </lineage>
</organism>
<dbReference type="SUPFAM" id="SSF46689">
    <property type="entry name" value="Homeodomain-like"/>
    <property type="match status" value="1"/>
</dbReference>
<dbReference type="GO" id="GO:0005634">
    <property type="term" value="C:nucleus"/>
    <property type="evidence" value="ECO:0007669"/>
    <property type="project" value="UniProtKB-SubCell"/>
</dbReference>
<evidence type="ECO:0000256" key="2">
    <source>
        <dbReference type="ARBA" id="ARBA00023015"/>
    </source>
</evidence>
<feature type="domain" description="HTH myb-type" evidence="7">
    <location>
        <begin position="44"/>
        <end position="95"/>
    </location>
</feature>
<reference evidence="8 9" key="1">
    <citation type="journal article" date="2018" name="Mol. Plant">
        <title>The genome of Artemisia annua provides insight into the evolution of Asteraceae family and artemisinin biosynthesis.</title>
        <authorList>
            <person name="Shen Q."/>
            <person name="Zhang L."/>
            <person name="Liao Z."/>
            <person name="Wang S."/>
            <person name="Yan T."/>
            <person name="Shi P."/>
            <person name="Liu M."/>
            <person name="Fu X."/>
            <person name="Pan Q."/>
            <person name="Wang Y."/>
            <person name="Lv Z."/>
            <person name="Lu X."/>
            <person name="Zhang F."/>
            <person name="Jiang W."/>
            <person name="Ma Y."/>
            <person name="Chen M."/>
            <person name="Hao X."/>
            <person name="Li L."/>
            <person name="Tang Y."/>
            <person name="Lv G."/>
            <person name="Zhou Y."/>
            <person name="Sun X."/>
            <person name="Brodelius P.E."/>
            <person name="Rose J.K.C."/>
            <person name="Tang K."/>
        </authorList>
    </citation>
    <scope>NUCLEOTIDE SEQUENCE [LARGE SCALE GENOMIC DNA]</scope>
    <source>
        <strain evidence="9">cv. Huhao1</strain>
        <tissue evidence="8">Leaf</tissue>
    </source>
</reference>
<dbReference type="SMART" id="SM00717">
    <property type="entry name" value="SANT"/>
    <property type="match status" value="2"/>
</dbReference>
<evidence type="ECO:0000256" key="3">
    <source>
        <dbReference type="ARBA" id="ARBA00023125"/>
    </source>
</evidence>
<keyword evidence="4" id="KW-0804">Transcription</keyword>
<dbReference type="GO" id="GO:0042796">
    <property type="term" value="P:snRNA transcription by RNA polymerase III"/>
    <property type="evidence" value="ECO:0007669"/>
    <property type="project" value="TreeGrafter"/>
</dbReference>
<dbReference type="GO" id="GO:0000978">
    <property type="term" value="F:RNA polymerase II cis-regulatory region sequence-specific DNA binding"/>
    <property type="evidence" value="ECO:0007669"/>
    <property type="project" value="TreeGrafter"/>
</dbReference>
<dbReference type="InterPro" id="IPR009057">
    <property type="entry name" value="Homeodomain-like_sf"/>
</dbReference>
<keyword evidence="8" id="KW-0371">Homeobox</keyword>
<sequence length="134" mass="15407">MDWTNPENKKLCEVVKQHGDTNSQHVASLLLGILVPNALVGRTRTRKWERGEDKHLKIVANLFGGKSWNKEATLVPGKTQMQCREKWCNMLDPSLNMGKWTEEEELKLIDAVAAYDYQWARIADTHRQSMSEVL</sequence>
<dbReference type="PROSITE" id="PS51294">
    <property type="entry name" value="HTH_MYB"/>
    <property type="match status" value="1"/>
</dbReference>
<gene>
    <name evidence="8" type="ORF">CTI12_AA371980</name>
</gene>
<proteinExistence type="predicted"/>
<keyword evidence="5" id="KW-0539">Nucleus</keyword>
<protein>
    <submittedName>
        <fullName evidence="8">Homeodomain-like protein</fullName>
    </submittedName>
</protein>
<dbReference type="Gene3D" id="1.10.10.60">
    <property type="entry name" value="Homeodomain-like"/>
    <property type="match status" value="2"/>
</dbReference>
<dbReference type="CDD" id="cd00167">
    <property type="entry name" value="SANT"/>
    <property type="match status" value="1"/>
</dbReference>
<dbReference type="Pfam" id="PF13921">
    <property type="entry name" value="Myb_DNA-bind_6"/>
    <property type="match status" value="1"/>
</dbReference>
<name>A0A2U1MK09_ARTAN</name>
<dbReference type="Proteomes" id="UP000245207">
    <property type="component" value="Unassembled WGS sequence"/>
</dbReference>
<dbReference type="InterPro" id="IPR017930">
    <property type="entry name" value="Myb_dom"/>
</dbReference>
<accession>A0A2U1MK09</accession>
<evidence type="ECO:0000259" key="6">
    <source>
        <dbReference type="PROSITE" id="PS50090"/>
    </source>
</evidence>
<dbReference type="InterPro" id="IPR051575">
    <property type="entry name" value="Myb-like_DNA-bd"/>
</dbReference>
<evidence type="ECO:0000313" key="9">
    <source>
        <dbReference type="Proteomes" id="UP000245207"/>
    </source>
</evidence>
<dbReference type="GO" id="GO:0019185">
    <property type="term" value="C:snRNA-activating protein complex"/>
    <property type="evidence" value="ECO:0007669"/>
    <property type="project" value="TreeGrafter"/>
</dbReference>
<comment type="caution">
    <text evidence="8">The sequence shown here is derived from an EMBL/GenBank/DDBJ whole genome shotgun (WGS) entry which is preliminary data.</text>
</comment>
<dbReference type="PANTHER" id="PTHR46621:SF1">
    <property type="entry name" value="SNRNA-ACTIVATING PROTEIN COMPLEX SUBUNIT 4"/>
    <property type="match status" value="1"/>
</dbReference>
<dbReference type="STRING" id="35608.A0A2U1MK09"/>
<dbReference type="GO" id="GO:0042795">
    <property type="term" value="P:snRNA transcription by RNA polymerase II"/>
    <property type="evidence" value="ECO:0007669"/>
    <property type="project" value="TreeGrafter"/>
</dbReference>
<evidence type="ECO:0000256" key="1">
    <source>
        <dbReference type="ARBA" id="ARBA00004123"/>
    </source>
</evidence>
<dbReference type="EMBL" id="PKPP01005074">
    <property type="protein sequence ID" value="PWA61578.1"/>
    <property type="molecule type" value="Genomic_DNA"/>
</dbReference>
<feature type="domain" description="Myb-like" evidence="6">
    <location>
        <begin position="92"/>
        <end position="127"/>
    </location>
</feature>
<keyword evidence="3 8" id="KW-0238">DNA-binding</keyword>
<evidence type="ECO:0000256" key="5">
    <source>
        <dbReference type="ARBA" id="ARBA00023242"/>
    </source>
</evidence>
<dbReference type="PROSITE" id="PS50090">
    <property type="entry name" value="MYB_LIKE"/>
    <property type="match status" value="2"/>
</dbReference>
<evidence type="ECO:0000313" key="8">
    <source>
        <dbReference type="EMBL" id="PWA61578.1"/>
    </source>
</evidence>
<evidence type="ECO:0000259" key="7">
    <source>
        <dbReference type="PROSITE" id="PS51294"/>
    </source>
</evidence>
<keyword evidence="2" id="KW-0805">Transcription regulation</keyword>
<evidence type="ECO:0000256" key="4">
    <source>
        <dbReference type="ARBA" id="ARBA00023163"/>
    </source>
</evidence>
<comment type="subcellular location">
    <subcellularLocation>
        <location evidence="1">Nucleus</location>
    </subcellularLocation>
</comment>
<dbReference type="GO" id="GO:0001006">
    <property type="term" value="F:RNA polymerase III type 3 promoter sequence-specific DNA binding"/>
    <property type="evidence" value="ECO:0007669"/>
    <property type="project" value="TreeGrafter"/>
</dbReference>
<dbReference type="OrthoDB" id="2143914at2759"/>
<dbReference type="InterPro" id="IPR001005">
    <property type="entry name" value="SANT/Myb"/>
</dbReference>
<keyword evidence="9" id="KW-1185">Reference proteome</keyword>
<dbReference type="PANTHER" id="PTHR46621">
    <property type="entry name" value="SNRNA-ACTIVATING PROTEIN COMPLEX SUBUNIT 4"/>
    <property type="match status" value="1"/>
</dbReference>